<evidence type="ECO:0000313" key="12">
    <source>
        <dbReference type="EMBL" id="GAC31914.1"/>
    </source>
</evidence>
<evidence type="ECO:0000256" key="7">
    <source>
        <dbReference type="ARBA" id="ARBA00022989"/>
    </source>
</evidence>
<dbReference type="AlphaFoldDB" id="K6YGQ5"/>
<dbReference type="Pfam" id="PF00899">
    <property type="entry name" value="ThiF"/>
    <property type="match status" value="1"/>
</dbReference>
<keyword evidence="8" id="KW-0472">Membrane</keyword>
<dbReference type="InterPro" id="IPR000594">
    <property type="entry name" value="ThiF_NAD_FAD-bd"/>
</dbReference>
<dbReference type="GO" id="GO:0008641">
    <property type="term" value="F:ubiquitin-like modifier activating enzyme activity"/>
    <property type="evidence" value="ECO:0007669"/>
    <property type="project" value="InterPro"/>
</dbReference>
<comment type="similarity">
    <text evidence="2">Belongs to the HesA/MoeB/ThiF family.</text>
</comment>
<gene>
    <name evidence="12" type="ORF">GPLA_0998</name>
</gene>
<sequence>MSQFSQRFGGTQRLYGVNETGILRSAHVCVVGIGGVGSWVAEALARSAVGHITLIDLDDICVTNTNRQIHALQNTVGEAKVDAMRERILQINPECRVDVLEDFVTPDNVKQLLTQDMSYVVEATDSVKAKAAMVAHCKRSKIPIITIGGAGGQIDPTQIAVADLAKTIQDPLAAKLRYILRKEYGFTTNPKRRFAVECVFSTEQLRYPQADGSVCQTKNLTNGSVKLDCNNGFGASVAVTATFGFVAAARVIQKLTAQKQNPQPRTISLEENIL</sequence>
<protein>
    <recommendedName>
        <fullName evidence="9">tRNA threonylcarbamoyladenosine dehydratase</fullName>
    </recommendedName>
    <alternativeName>
        <fullName evidence="10">t(6)A37 dehydratase</fullName>
    </alternativeName>
</protein>
<evidence type="ECO:0000256" key="10">
    <source>
        <dbReference type="ARBA" id="ARBA00083375"/>
    </source>
</evidence>
<organism evidence="12 13">
    <name type="scientific">Paraglaciecola polaris LMG 21857</name>
    <dbReference type="NCBI Taxonomy" id="1129793"/>
    <lineage>
        <taxon>Bacteria</taxon>
        <taxon>Pseudomonadati</taxon>
        <taxon>Pseudomonadota</taxon>
        <taxon>Gammaproteobacteria</taxon>
        <taxon>Alteromonadales</taxon>
        <taxon>Alteromonadaceae</taxon>
        <taxon>Paraglaciecola</taxon>
    </lineage>
</organism>
<evidence type="ECO:0000256" key="9">
    <source>
        <dbReference type="ARBA" id="ARBA00074884"/>
    </source>
</evidence>
<dbReference type="PANTHER" id="PTHR43267">
    <property type="entry name" value="TRNA THREONYLCARBAMOYLADENOSINE DEHYDRATASE"/>
    <property type="match status" value="1"/>
</dbReference>
<dbReference type="NCBIfam" id="NF011696">
    <property type="entry name" value="PRK15116.1"/>
    <property type="match status" value="1"/>
</dbReference>
<dbReference type="InterPro" id="IPR045886">
    <property type="entry name" value="ThiF/MoeB/HesA"/>
</dbReference>
<evidence type="ECO:0000256" key="3">
    <source>
        <dbReference type="ARBA" id="ARBA00022598"/>
    </source>
</evidence>
<proteinExistence type="inferred from homology"/>
<keyword evidence="7" id="KW-1133">Transmembrane helix</keyword>
<dbReference type="GO" id="GO:0061504">
    <property type="term" value="P:cyclic threonylcarbamoyladenosine biosynthetic process"/>
    <property type="evidence" value="ECO:0007669"/>
    <property type="project" value="TreeGrafter"/>
</dbReference>
<comment type="subcellular location">
    <subcellularLocation>
        <location evidence="1">Membrane</location>
        <topology evidence="1">Single-pass membrane protein</topology>
    </subcellularLocation>
</comment>
<evidence type="ECO:0000256" key="1">
    <source>
        <dbReference type="ARBA" id="ARBA00004167"/>
    </source>
</evidence>
<dbReference type="GO" id="GO:0005524">
    <property type="term" value="F:ATP binding"/>
    <property type="evidence" value="ECO:0007669"/>
    <property type="project" value="UniProtKB-KW"/>
</dbReference>
<dbReference type="GO" id="GO:0016020">
    <property type="term" value="C:membrane"/>
    <property type="evidence" value="ECO:0007669"/>
    <property type="project" value="UniProtKB-SubCell"/>
</dbReference>
<evidence type="ECO:0000256" key="5">
    <source>
        <dbReference type="ARBA" id="ARBA00022741"/>
    </source>
</evidence>
<dbReference type="Gene3D" id="3.40.50.720">
    <property type="entry name" value="NAD(P)-binding Rossmann-like Domain"/>
    <property type="match status" value="1"/>
</dbReference>
<evidence type="ECO:0000256" key="6">
    <source>
        <dbReference type="ARBA" id="ARBA00022840"/>
    </source>
</evidence>
<dbReference type="FunFam" id="3.40.50.720:FF:000096">
    <property type="entry name" value="tRNA cyclic N6-threonylcarbamoyladenosine(37) synthase TcdA"/>
    <property type="match status" value="1"/>
</dbReference>
<keyword evidence="5" id="KW-0547">Nucleotide-binding</keyword>
<dbReference type="STRING" id="1129793.GPLA_0998"/>
<reference evidence="13" key="1">
    <citation type="journal article" date="2014" name="Environ. Microbiol.">
        <title>Comparative genomics of the marine bacterial genus Glaciecola reveals the high degree of genomic diversity and genomic characteristic for cold adaptation.</title>
        <authorList>
            <person name="Qin Q.L."/>
            <person name="Xie B.B."/>
            <person name="Yu Y."/>
            <person name="Shu Y.L."/>
            <person name="Rong J.C."/>
            <person name="Zhang Y.J."/>
            <person name="Zhao D.L."/>
            <person name="Chen X.L."/>
            <person name="Zhang X.Y."/>
            <person name="Chen B."/>
            <person name="Zhou B.C."/>
            <person name="Zhang Y.Z."/>
        </authorList>
    </citation>
    <scope>NUCLEOTIDE SEQUENCE [LARGE SCALE GENOMIC DNA]</scope>
    <source>
        <strain evidence="13">LMG 21857</strain>
    </source>
</reference>
<dbReference type="PANTHER" id="PTHR43267:SF1">
    <property type="entry name" value="TRNA THREONYLCARBAMOYLADENOSINE DEHYDRATASE"/>
    <property type="match status" value="1"/>
</dbReference>
<dbReference type="OrthoDB" id="9804150at2"/>
<evidence type="ECO:0000256" key="2">
    <source>
        <dbReference type="ARBA" id="ARBA00009919"/>
    </source>
</evidence>
<keyword evidence="4" id="KW-0812">Transmembrane</keyword>
<keyword evidence="6" id="KW-0067">ATP-binding</keyword>
<dbReference type="Proteomes" id="UP000006322">
    <property type="component" value="Unassembled WGS sequence"/>
</dbReference>
<dbReference type="InterPro" id="IPR035985">
    <property type="entry name" value="Ubiquitin-activating_enz"/>
</dbReference>
<evidence type="ECO:0000259" key="11">
    <source>
        <dbReference type="Pfam" id="PF00899"/>
    </source>
</evidence>
<evidence type="ECO:0000256" key="4">
    <source>
        <dbReference type="ARBA" id="ARBA00022692"/>
    </source>
</evidence>
<dbReference type="SUPFAM" id="SSF69572">
    <property type="entry name" value="Activating enzymes of the ubiquitin-like proteins"/>
    <property type="match status" value="1"/>
</dbReference>
<dbReference type="GO" id="GO:0061503">
    <property type="term" value="F:tRNA threonylcarbamoyladenosine dehydratase"/>
    <property type="evidence" value="ECO:0007669"/>
    <property type="project" value="TreeGrafter"/>
</dbReference>
<comment type="caution">
    <text evidence="12">The sequence shown here is derived from an EMBL/GenBank/DDBJ whole genome shotgun (WGS) entry which is preliminary data.</text>
</comment>
<evidence type="ECO:0000313" key="13">
    <source>
        <dbReference type="Proteomes" id="UP000006322"/>
    </source>
</evidence>
<name>K6YGQ5_9ALTE</name>
<keyword evidence="3" id="KW-0436">Ligase</keyword>
<keyword evidence="13" id="KW-1185">Reference proteome</keyword>
<evidence type="ECO:0000256" key="8">
    <source>
        <dbReference type="ARBA" id="ARBA00023136"/>
    </source>
</evidence>
<feature type="domain" description="THIF-type NAD/FAD binding fold" evidence="11">
    <location>
        <begin position="16"/>
        <end position="264"/>
    </location>
</feature>
<dbReference type="EMBL" id="BAER01000024">
    <property type="protein sequence ID" value="GAC31914.1"/>
    <property type="molecule type" value="Genomic_DNA"/>
</dbReference>
<dbReference type="RefSeq" id="WP_007103718.1">
    <property type="nucleotide sequence ID" value="NZ_BAER01000024.1"/>
</dbReference>
<accession>K6YGQ5</accession>
<dbReference type="CDD" id="cd00755">
    <property type="entry name" value="YgdL_like"/>
    <property type="match status" value="1"/>
</dbReference>